<dbReference type="EMBL" id="JAHRIO010091907">
    <property type="protein sequence ID" value="MEQ2189006.1"/>
    <property type="molecule type" value="Genomic_DNA"/>
</dbReference>
<evidence type="ECO:0000256" key="1">
    <source>
        <dbReference type="SAM" id="Phobius"/>
    </source>
</evidence>
<sequence length="134" mass="15482">MPLDIPVNLYSNITVWLYYNSSIIEVWGLTCLSRREQTQTQLVGQCRIYEVKTLDHHLGGFVSFVPHSIYGVSGLVCCGLVLLQYTTFLQIIKDTICFKPSEELNQVFLRNPLHKLFANHKQLFLCRQKSETET</sequence>
<accession>A0ABV0Q0C4</accession>
<organism evidence="2 3">
    <name type="scientific">Goodea atripinnis</name>
    <dbReference type="NCBI Taxonomy" id="208336"/>
    <lineage>
        <taxon>Eukaryota</taxon>
        <taxon>Metazoa</taxon>
        <taxon>Chordata</taxon>
        <taxon>Craniata</taxon>
        <taxon>Vertebrata</taxon>
        <taxon>Euteleostomi</taxon>
        <taxon>Actinopterygii</taxon>
        <taxon>Neopterygii</taxon>
        <taxon>Teleostei</taxon>
        <taxon>Neoteleostei</taxon>
        <taxon>Acanthomorphata</taxon>
        <taxon>Ovalentaria</taxon>
        <taxon>Atherinomorphae</taxon>
        <taxon>Cyprinodontiformes</taxon>
        <taxon>Goodeidae</taxon>
        <taxon>Goodea</taxon>
    </lineage>
</organism>
<keyword evidence="1" id="KW-0472">Membrane</keyword>
<gene>
    <name evidence="2" type="ORF">GOODEAATRI_020670</name>
</gene>
<dbReference type="Proteomes" id="UP001476798">
    <property type="component" value="Unassembled WGS sequence"/>
</dbReference>
<feature type="transmembrane region" description="Helical" evidence="1">
    <location>
        <begin position="64"/>
        <end position="83"/>
    </location>
</feature>
<proteinExistence type="predicted"/>
<name>A0ABV0Q0C4_9TELE</name>
<evidence type="ECO:0000313" key="2">
    <source>
        <dbReference type="EMBL" id="MEQ2189006.1"/>
    </source>
</evidence>
<reference evidence="2 3" key="1">
    <citation type="submission" date="2021-06" db="EMBL/GenBank/DDBJ databases">
        <authorList>
            <person name="Palmer J.M."/>
        </authorList>
    </citation>
    <scope>NUCLEOTIDE SEQUENCE [LARGE SCALE GENOMIC DNA]</scope>
    <source>
        <strain evidence="2 3">GA_2019</strain>
        <tissue evidence="2">Muscle</tissue>
    </source>
</reference>
<keyword evidence="3" id="KW-1185">Reference proteome</keyword>
<protein>
    <submittedName>
        <fullName evidence="2">Uncharacterized protein</fullName>
    </submittedName>
</protein>
<comment type="caution">
    <text evidence="2">The sequence shown here is derived from an EMBL/GenBank/DDBJ whole genome shotgun (WGS) entry which is preliminary data.</text>
</comment>
<keyword evidence="1" id="KW-0812">Transmembrane</keyword>
<keyword evidence="1" id="KW-1133">Transmembrane helix</keyword>
<evidence type="ECO:0000313" key="3">
    <source>
        <dbReference type="Proteomes" id="UP001476798"/>
    </source>
</evidence>